<dbReference type="InterPro" id="IPR027843">
    <property type="entry name" value="DUF4440"/>
</dbReference>
<evidence type="ECO:0000259" key="1">
    <source>
        <dbReference type="Pfam" id="PF14534"/>
    </source>
</evidence>
<keyword evidence="3" id="KW-1185">Reference proteome</keyword>
<gene>
    <name evidence="2" type="ORF">J3U87_00820</name>
</gene>
<protein>
    <submittedName>
        <fullName evidence="2">Nuclear transport factor 2 family protein</fullName>
    </submittedName>
</protein>
<evidence type="ECO:0000313" key="2">
    <source>
        <dbReference type="EMBL" id="QTD50985.1"/>
    </source>
</evidence>
<dbReference type="AlphaFoldDB" id="A0A8A4TWU3"/>
<dbReference type="InterPro" id="IPR032710">
    <property type="entry name" value="NTF2-like_dom_sf"/>
</dbReference>
<sequence length="138" mass="16233">MNGPNPSDRNDLGRVARRLDQLNRAWVEGRPDEMKPILHEQMVVTGPQFQVLAQGREHCLQGYRDFCNSARVLDFEVFDRDVRAFGEAVMVTYRFVVTWSREDVRHVDRGHEAFLFVHRDDEWFAAWRNVQFLAADPE</sequence>
<organism evidence="2 3">
    <name type="scientific">Sulfidibacter corallicola</name>
    <dbReference type="NCBI Taxonomy" id="2818388"/>
    <lineage>
        <taxon>Bacteria</taxon>
        <taxon>Pseudomonadati</taxon>
        <taxon>Acidobacteriota</taxon>
        <taxon>Holophagae</taxon>
        <taxon>Acanthopleuribacterales</taxon>
        <taxon>Acanthopleuribacteraceae</taxon>
        <taxon>Sulfidibacter</taxon>
    </lineage>
</organism>
<dbReference type="Proteomes" id="UP000663929">
    <property type="component" value="Chromosome"/>
</dbReference>
<dbReference type="RefSeq" id="WP_237381121.1">
    <property type="nucleotide sequence ID" value="NZ_CP071793.1"/>
</dbReference>
<dbReference type="Pfam" id="PF14534">
    <property type="entry name" value="DUF4440"/>
    <property type="match status" value="1"/>
</dbReference>
<evidence type="ECO:0000313" key="3">
    <source>
        <dbReference type="Proteomes" id="UP000663929"/>
    </source>
</evidence>
<proteinExistence type="predicted"/>
<name>A0A8A4TWU3_SULCO</name>
<feature type="domain" description="DUF4440" evidence="1">
    <location>
        <begin position="19"/>
        <end position="123"/>
    </location>
</feature>
<dbReference type="Gene3D" id="3.10.450.50">
    <property type="match status" value="1"/>
</dbReference>
<accession>A0A8A4TWU3</accession>
<dbReference type="SUPFAM" id="SSF54427">
    <property type="entry name" value="NTF2-like"/>
    <property type="match status" value="1"/>
</dbReference>
<dbReference type="KEGG" id="scor:J3U87_00820"/>
<dbReference type="EMBL" id="CP071793">
    <property type="protein sequence ID" value="QTD50985.1"/>
    <property type="molecule type" value="Genomic_DNA"/>
</dbReference>
<reference evidence="2" key="1">
    <citation type="submission" date="2021-03" db="EMBL/GenBank/DDBJ databases">
        <title>Acanthopleuribacteraceae sp. M133.</title>
        <authorList>
            <person name="Wang G."/>
        </authorList>
    </citation>
    <scope>NUCLEOTIDE SEQUENCE</scope>
    <source>
        <strain evidence="2">M133</strain>
    </source>
</reference>